<dbReference type="InterPro" id="IPR036849">
    <property type="entry name" value="Enolase-like_C_sf"/>
</dbReference>
<dbReference type="PRINTS" id="PR00148">
    <property type="entry name" value="ENOLASE"/>
</dbReference>
<dbReference type="AlphaFoldDB" id="A0AAW2UFN2"/>
<evidence type="ECO:0000256" key="8">
    <source>
        <dbReference type="SAM" id="MobiDB-lite"/>
    </source>
</evidence>
<evidence type="ECO:0000256" key="5">
    <source>
        <dbReference type="ARBA" id="ARBA00022842"/>
    </source>
</evidence>
<organism evidence="11">
    <name type="scientific">Sesamum latifolium</name>
    <dbReference type="NCBI Taxonomy" id="2727402"/>
    <lineage>
        <taxon>Eukaryota</taxon>
        <taxon>Viridiplantae</taxon>
        <taxon>Streptophyta</taxon>
        <taxon>Embryophyta</taxon>
        <taxon>Tracheophyta</taxon>
        <taxon>Spermatophyta</taxon>
        <taxon>Magnoliopsida</taxon>
        <taxon>eudicotyledons</taxon>
        <taxon>Gunneridae</taxon>
        <taxon>Pentapetalae</taxon>
        <taxon>asterids</taxon>
        <taxon>lamiids</taxon>
        <taxon>Lamiales</taxon>
        <taxon>Pedaliaceae</taxon>
        <taxon>Sesamum</taxon>
    </lineage>
</organism>
<dbReference type="GO" id="GO:0000015">
    <property type="term" value="C:phosphopyruvate hydratase complex"/>
    <property type="evidence" value="ECO:0007669"/>
    <property type="project" value="InterPro"/>
</dbReference>
<feature type="region of interest" description="Disordered" evidence="8">
    <location>
        <begin position="1"/>
        <end position="21"/>
    </location>
</feature>
<keyword evidence="5" id="KW-0460">Magnesium</keyword>
<gene>
    <name evidence="11" type="ORF">Slati_3410100</name>
</gene>
<dbReference type="SUPFAM" id="SSF54826">
    <property type="entry name" value="Enolase N-terminal domain-like"/>
    <property type="match status" value="2"/>
</dbReference>
<dbReference type="EC" id="4.2.1.11" evidence="4"/>
<evidence type="ECO:0000256" key="4">
    <source>
        <dbReference type="ARBA" id="ARBA00012058"/>
    </source>
</evidence>
<dbReference type="HAMAP" id="MF_00318">
    <property type="entry name" value="Enolase"/>
    <property type="match status" value="1"/>
</dbReference>
<keyword evidence="7" id="KW-0456">Lyase</keyword>
<dbReference type="InterPro" id="IPR000941">
    <property type="entry name" value="Enolase"/>
</dbReference>
<evidence type="ECO:0000256" key="1">
    <source>
        <dbReference type="ARBA" id="ARBA00001946"/>
    </source>
</evidence>
<evidence type="ECO:0000256" key="3">
    <source>
        <dbReference type="ARBA" id="ARBA00009604"/>
    </source>
</evidence>
<dbReference type="Pfam" id="PF03952">
    <property type="entry name" value="Enolase_N"/>
    <property type="match status" value="2"/>
</dbReference>
<dbReference type="InterPro" id="IPR020811">
    <property type="entry name" value="Enolase_N"/>
</dbReference>
<evidence type="ECO:0000313" key="11">
    <source>
        <dbReference type="EMBL" id="KAL0415782.1"/>
    </source>
</evidence>
<dbReference type="SMART" id="SM01193">
    <property type="entry name" value="Enolase_N"/>
    <property type="match status" value="1"/>
</dbReference>
<dbReference type="SUPFAM" id="SSF51604">
    <property type="entry name" value="Enolase C-terminal domain-like"/>
    <property type="match status" value="1"/>
</dbReference>
<dbReference type="PROSITE" id="PS00164">
    <property type="entry name" value="ENOLASE"/>
    <property type="match status" value="1"/>
</dbReference>
<evidence type="ECO:0000256" key="2">
    <source>
        <dbReference type="ARBA" id="ARBA00005031"/>
    </source>
</evidence>
<accession>A0AAW2UFN2</accession>
<dbReference type="SMART" id="SM01192">
    <property type="entry name" value="Enolase_C"/>
    <property type="match status" value="1"/>
</dbReference>
<dbReference type="InterPro" id="IPR020810">
    <property type="entry name" value="Enolase_C"/>
</dbReference>
<dbReference type="Gene3D" id="3.30.390.10">
    <property type="entry name" value="Enolase-like, N-terminal domain"/>
    <property type="match status" value="1"/>
</dbReference>
<dbReference type="PANTHER" id="PTHR11902:SF42">
    <property type="entry name" value="ENOLASE 1, CHLOROPLASTIC"/>
    <property type="match status" value="1"/>
</dbReference>
<dbReference type="GO" id="GO:0000287">
    <property type="term" value="F:magnesium ion binding"/>
    <property type="evidence" value="ECO:0007669"/>
    <property type="project" value="InterPro"/>
</dbReference>
<evidence type="ECO:0000256" key="7">
    <source>
        <dbReference type="ARBA" id="ARBA00023239"/>
    </source>
</evidence>
<sequence>MASIPSQLSKPIFSTKPTSQTPLFSLPTTQRIKSRPFLVRSSIAVAPSAAVGSKASAKVKNVKARQIVDSRGNPTVEVDLITEDGTLYRSAVPAAPPLGSTRPLSSEMVTRVFMGAKESSMPLRILMISWVLCSSVLMSVYTASKVLFVVGFWIWPFRLVLSNILRHIVPQNVIDEPSVSYWNQTDVDAVMLEIDGTPNKSKLGANAILGVSLSVCRAGAGAKGVPLYRHIQELSNTKELVMPVPAFNVINGGSHAGNNLAMQEFMILPVGASSFSEALRMGSEVYHTLKGIIKAKYGQDACNVGDEGGFAPNVQDNREGLVLLIDAIEKAGYTGKIKIGMDVAASEFLTKERKYDLNFKKQPNDGAHVLTAESLGDLYKEFVRDFPIVSIEDPFDQDDWSSWSSLQSSVGIQLVGDDLLVTNPKRIAEAIQKKACNALLLKVNQIGTVTESIQAALDSKAAGWGVMVSHRSGETEDNFIADLSVGLASGQIKTGAPCRSERLAKYNQLLRIEEELRDVRYAGEAFRSP</sequence>
<dbReference type="CDD" id="cd03313">
    <property type="entry name" value="enolase"/>
    <property type="match status" value="1"/>
</dbReference>
<reference evidence="11" key="2">
    <citation type="journal article" date="2024" name="Plant">
        <title>Genomic evolution and insights into agronomic trait innovations of Sesamum species.</title>
        <authorList>
            <person name="Miao H."/>
            <person name="Wang L."/>
            <person name="Qu L."/>
            <person name="Liu H."/>
            <person name="Sun Y."/>
            <person name="Le M."/>
            <person name="Wang Q."/>
            <person name="Wei S."/>
            <person name="Zheng Y."/>
            <person name="Lin W."/>
            <person name="Duan Y."/>
            <person name="Cao H."/>
            <person name="Xiong S."/>
            <person name="Wang X."/>
            <person name="Wei L."/>
            <person name="Li C."/>
            <person name="Ma Q."/>
            <person name="Ju M."/>
            <person name="Zhao R."/>
            <person name="Li G."/>
            <person name="Mu C."/>
            <person name="Tian Q."/>
            <person name="Mei H."/>
            <person name="Zhang T."/>
            <person name="Gao T."/>
            <person name="Zhang H."/>
        </authorList>
    </citation>
    <scope>NUCLEOTIDE SEQUENCE</scope>
    <source>
        <strain evidence="11">KEN1</strain>
    </source>
</reference>
<comment type="pathway">
    <text evidence="2">Carbohydrate degradation; glycolysis; pyruvate from D-glyceraldehyde 3-phosphate: step 4/5.</text>
</comment>
<dbReference type="GO" id="GO:0006096">
    <property type="term" value="P:glycolytic process"/>
    <property type="evidence" value="ECO:0007669"/>
    <property type="project" value="UniProtKB-KW"/>
</dbReference>
<evidence type="ECO:0000256" key="6">
    <source>
        <dbReference type="ARBA" id="ARBA00023152"/>
    </source>
</evidence>
<reference evidence="11" key="1">
    <citation type="submission" date="2020-06" db="EMBL/GenBank/DDBJ databases">
        <authorList>
            <person name="Li T."/>
            <person name="Hu X."/>
            <person name="Zhang T."/>
            <person name="Song X."/>
            <person name="Zhang H."/>
            <person name="Dai N."/>
            <person name="Sheng W."/>
            <person name="Hou X."/>
            <person name="Wei L."/>
        </authorList>
    </citation>
    <scope>NUCLEOTIDE SEQUENCE</scope>
    <source>
        <strain evidence="11">KEN1</strain>
        <tissue evidence="11">Leaf</tissue>
    </source>
</reference>
<proteinExistence type="inferred from homology"/>
<comment type="similarity">
    <text evidence="3">Belongs to the enolase family.</text>
</comment>
<dbReference type="SFLD" id="SFLDS00001">
    <property type="entry name" value="Enolase"/>
    <property type="match status" value="1"/>
</dbReference>
<dbReference type="PANTHER" id="PTHR11902">
    <property type="entry name" value="ENOLASE"/>
    <property type="match status" value="1"/>
</dbReference>
<dbReference type="Gene3D" id="3.20.20.120">
    <property type="entry name" value="Enolase-like C-terminal domain"/>
    <property type="match status" value="1"/>
</dbReference>
<keyword evidence="6" id="KW-0324">Glycolysis</keyword>
<dbReference type="Pfam" id="PF00113">
    <property type="entry name" value="Enolase_C"/>
    <property type="match status" value="1"/>
</dbReference>
<dbReference type="FunFam" id="3.20.20.120:FF:000002">
    <property type="entry name" value="Enolase 1"/>
    <property type="match status" value="1"/>
</dbReference>
<protein>
    <recommendedName>
        <fullName evidence="4">phosphopyruvate hydratase</fullName>
        <ecNumber evidence="4">4.2.1.11</ecNumber>
    </recommendedName>
</protein>
<evidence type="ECO:0000259" key="9">
    <source>
        <dbReference type="SMART" id="SM01192"/>
    </source>
</evidence>
<dbReference type="SFLD" id="SFLDG00178">
    <property type="entry name" value="enolase"/>
    <property type="match status" value="1"/>
</dbReference>
<dbReference type="InterPro" id="IPR029017">
    <property type="entry name" value="Enolase-like_N"/>
</dbReference>
<dbReference type="GO" id="GO:0004634">
    <property type="term" value="F:phosphopyruvate hydratase activity"/>
    <property type="evidence" value="ECO:0007669"/>
    <property type="project" value="UniProtKB-EC"/>
</dbReference>
<name>A0AAW2UFN2_9LAMI</name>
<evidence type="ECO:0000259" key="10">
    <source>
        <dbReference type="SMART" id="SM01193"/>
    </source>
</evidence>
<feature type="domain" description="Enolase N-terminal" evidence="10">
    <location>
        <begin position="59"/>
        <end position="231"/>
    </location>
</feature>
<comment type="cofactor">
    <cofactor evidence="1">
        <name>Mg(2+)</name>
        <dbReference type="ChEBI" id="CHEBI:18420"/>
    </cofactor>
</comment>
<feature type="domain" description="Enolase C-terminal TIM barrel" evidence="9">
    <location>
        <begin position="239"/>
        <end position="529"/>
    </location>
</feature>
<dbReference type="EMBL" id="JACGWN010000012">
    <property type="protein sequence ID" value="KAL0415782.1"/>
    <property type="molecule type" value="Genomic_DNA"/>
</dbReference>
<dbReference type="InterPro" id="IPR020809">
    <property type="entry name" value="Enolase_CS"/>
</dbReference>
<comment type="caution">
    <text evidence="11">The sequence shown here is derived from an EMBL/GenBank/DDBJ whole genome shotgun (WGS) entry which is preliminary data.</text>
</comment>